<keyword evidence="1 3" id="KW-0413">Isomerase</keyword>
<accession>A0A9D1J1P0</accession>
<reference evidence="3" key="2">
    <citation type="journal article" date="2021" name="PeerJ">
        <title>Extensive microbial diversity within the chicken gut microbiome revealed by metagenomics and culture.</title>
        <authorList>
            <person name="Gilroy R."/>
            <person name="Ravi A."/>
            <person name="Getino M."/>
            <person name="Pursley I."/>
            <person name="Horton D.L."/>
            <person name="Alikhan N.F."/>
            <person name="Baker D."/>
            <person name="Gharbi K."/>
            <person name="Hall N."/>
            <person name="Watson M."/>
            <person name="Adriaenssens E.M."/>
            <person name="Foster-Nyarko E."/>
            <person name="Jarju S."/>
            <person name="Secka A."/>
            <person name="Antonio M."/>
            <person name="Oren A."/>
            <person name="Chaudhuri R.R."/>
            <person name="La Ragione R."/>
            <person name="Hildebrand F."/>
            <person name="Pallen M.J."/>
        </authorList>
    </citation>
    <scope>NUCLEOTIDE SEQUENCE</scope>
    <source>
        <strain evidence="3">ChiSjej1B19-7085</strain>
    </source>
</reference>
<dbReference type="GO" id="GO:0008761">
    <property type="term" value="F:UDP-N-acetylglucosamine 2-epimerase activity"/>
    <property type="evidence" value="ECO:0007669"/>
    <property type="project" value="UniProtKB-EC"/>
</dbReference>
<dbReference type="Gene3D" id="3.40.50.2000">
    <property type="entry name" value="Glycogen Phosphorylase B"/>
    <property type="match status" value="2"/>
</dbReference>
<dbReference type="Proteomes" id="UP000886785">
    <property type="component" value="Unassembled WGS sequence"/>
</dbReference>
<feature type="domain" description="UDP-N-acetylglucosamine 2-epimerase" evidence="2">
    <location>
        <begin position="26"/>
        <end position="355"/>
    </location>
</feature>
<name>A0A9D1J1P0_9FIRM</name>
<evidence type="ECO:0000313" key="3">
    <source>
        <dbReference type="EMBL" id="HIR57503.1"/>
    </source>
</evidence>
<comment type="caution">
    <text evidence="3">The sequence shown here is derived from an EMBL/GenBank/DDBJ whole genome shotgun (WGS) entry which is preliminary data.</text>
</comment>
<dbReference type="CDD" id="cd03786">
    <property type="entry name" value="GTB_UDP-GlcNAc_2-Epimerase"/>
    <property type="match status" value="1"/>
</dbReference>
<evidence type="ECO:0000256" key="1">
    <source>
        <dbReference type="RuleBase" id="RU003513"/>
    </source>
</evidence>
<dbReference type="InterPro" id="IPR003331">
    <property type="entry name" value="UDP_GlcNAc_Epimerase_2_dom"/>
</dbReference>
<dbReference type="EMBL" id="DVHF01000083">
    <property type="protein sequence ID" value="HIR57503.1"/>
    <property type="molecule type" value="Genomic_DNA"/>
</dbReference>
<dbReference type="Pfam" id="PF02350">
    <property type="entry name" value="Epimerase_2"/>
    <property type="match status" value="1"/>
</dbReference>
<dbReference type="PANTHER" id="PTHR43174:SF1">
    <property type="entry name" value="UDP-N-ACETYLGLUCOSAMINE 2-EPIMERASE"/>
    <property type="match status" value="1"/>
</dbReference>
<gene>
    <name evidence="3" type="primary">wecB</name>
    <name evidence="3" type="ORF">IAA54_07515</name>
</gene>
<sequence>MKIVTIVGARPQFIKAAVVSAALAGKAEEILVHTGQHYDHNMSDVFFEELRIPHPKYNLGVGSGTHGHQTGEMLAKIEDVLFEEKPDLLLVYGDTNSTLAGALAASKIHIPVAHVEAGLRSYNMRMPEEQNRVLTDHISKWLFCPTQTAVENLKKEGITQGVSVTGDVMLDSVLHFLEIARQNPEKCAIFDTLGISPKKYRLATLHRAETTEGGLPAVLKIFRAFEQLPEKVVIPIHPRTRKLAEEAVRQEGFQNIQLIDPVGYLEMLLLTSNACQVLTDSGGLQKESWFMEVPCITLRGETEWVETLEGGWNVLSSLETEDILQKALHTHPDPAARGKKPFGDGHASEKIAEVLVR</sequence>
<organism evidence="3 4">
    <name type="scientific">Candidatus Gallacutalibacter pullicola</name>
    <dbReference type="NCBI Taxonomy" id="2840830"/>
    <lineage>
        <taxon>Bacteria</taxon>
        <taxon>Bacillati</taxon>
        <taxon>Bacillota</taxon>
        <taxon>Clostridia</taxon>
        <taxon>Eubacteriales</taxon>
        <taxon>Candidatus Gallacutalibacter</taxon>
    </lineage>
</organism>
<dbReference type="NCBIfam" id="TIGR00236">
    <property type="entry name" value="wecB"/>
    <property type="match status" value="1"/>
</dbReference>
<dbReference type="SUPFAM" id="SSF53756">
    <property type="entry name" value="UDP-Glycosyltransferase/glycogen phosphorylase"/>
    <property type="match status" value="1"/>
</dbReference>
<comment type="similarity">
    <text evidence="1">Belongs to the UDP-N-acetylglucosamine 2-epimerase family.</text>
</comment>
<evidence type="ECO:0000259" key="2">
    <source>
        <dbReference type="Pfam" id="PF02350"/>
    </source>
</evidence>
<evidence type="ECO:0000313" key="4">
    <source>
        <dbReference type="Proteomes" id="UP000886785"/>
    </source>
</evidence>
<reference evidence="3" key="1">
    <citation type="submission" date="2020-10" db="EMBL/GenBank/DDBJ databases">
        <authorList>
            <person name="Gilroy R."/>
        </authorList>
    </citation>
    <scope>NUCLEOTIDE SEQUENCE</scope>
    <source>
        <strain evidence="3">ChiSjej1B19-7085</strain>
    </source>
</reference>
<dbReference type="InterPro" id="IPR029767">
    <property type="entry name" value="WecB-like"/>
</dbReference>
<dbReference type="PANTHER" id="PTHR43174">
    <property type="entry name" value="UDP-N-ACETYLGLUCOSAMINE 2-EPIMERASE"/>
    <property type="match status" value="1"/>
</dbReference>
<proteinExistence type="inferred from homology"/>
<protein>
    <submittedName>
        <fullName evidence="3">UDP-N-acetylglucosamine 2-epimerase (Non-hydrolyzing)</fullName>
        <ecNumber evidence="3">5.1.3.14</ecNumber>
    </submittedName>
</protein>
<dbReference type="EC" id="5.1.3.14" evidence="3"/>
<dbReference type="AlphaFoldDB" id="A0A9D1J1P0"/>